<sequence length="217" mass="21947">MRFAPALCVLVLVALSSASPAKYQRPARRAYMIRNYGSPRYARQEIPEALEESLPEVADAPQVPEAQPQQDAAEELEAPAEPETTESVALAAAEPAAEPIADPAEAPAEEAASSAEDEAPETLAAPAPAVSWPFGGAGSGQASYNSFFPIFIAGNSGSGRGRSANGEEGGSGSATAIANSFSIGKGTVASSHATSFGNPSAAAALRNAGLFNSGPES</sequence>
<reference evidence="3" key="1">
    <citation type="submission" date="2020-08" db="EMBL/GenBank/DDBJ databases">
        <title>Genome sequencing and assembly of the red palm weevil Rhynchophorus ferrugineus.</title>
        <authorList>
            <person name="Dias G.B."/>
            <person name="Bergman C.M."/>
            <person name="Manee M."/>
        </authorList>
    </citation>
    <scope>NUCLEOTIDE SEQUENCE</scope>
    <source>
        <strain evidence="3">AA-2017</strain>
        <tissue evidence="3">Whole larva</tissue>
    </source>
</reference>
<feature type="signal peptide" evidence="2">
    <location>
        <begin position="1"/>
        <end position="18"/>
    </location>
</feature>
<accession>A0A834IGN8</accession>
<feature type="compositionally biased region" description="Acidic residues" evidence="1">
    <location>
        <begin position="72"/>
        <end position="84"/>
    </location>
</feature>
<proteinExistence type="predicted"/>
<dbReference type="EMBL" id="JAACXV010000391">
    <property type="protein sequence ID" value="KAF7278706.1"/>
    <property type="molecule type" value="Genomic_DNA"/>
</dbReference>
<evidence type="ECO:0000313" key="3">
    <source>
        <dbReference type="EMBL" id="KAF7278706.1"/>
    </source>
</evidence>
<dbReference type="AlphaFoldDB" id="A0A834IGN8"/>
<evidence type="ECO:0000313" key="4">
    <source>
        <dbReference type="Proteomes" id="UP000625711"/>
    </source>
</evidence>
<dbReference type="OrthoDB" id="6627608at2759"/>
<feature type="region of interest" description="Disordered" evidence="1">
    <location>
        <begin position="59"/>
        <end position="87"/>
    </location>
</feature>
<name>A0A834IGN8_RHYFE</name>
<keyword evidence="4" id="KW-1185">Reference proteome</keyword>
<evidence type="ECO:0000256" key="1">
    <source>
        <dbReference type="SAM" id="MobiDB-lite"/>
    </source>
</evidence>
<feature type="compositionally biased region" description="Low complexity" evidence="1">
    <location>
        <begin position="59"/>
        <end position="71"/>
    </location>
</feature>
<feature type="compositionally biased region" description="Low complexity" evidence="1">
    <location>
        <begin position="103"/>
        <end position="114"/>
    </location>
</feature>
<feature type="region of interest" description="Disordered" evidence="1">
    <location>
        <begin position="156"/>
        <end position="177"/>
    </location>
</feature>
<feature type="region of interest" description="Disordered" evidence="1">
    <location>
        <begin position="103"/>
        <end position="123"/>
    </location>
</feature>
<dbReference type="Proteomes" id="UP000625711">
    <property type="component" value="Unassembled WGS sequence"/>
</dbReference>
<feature type="chain" id="PRO_5032924332" evidence="2">
    <location>
        <begin position="19"/>
        <end position="217"/>
    </location>
</feature>
<organism evidence="3 4">
    <name type="scientific">Rhynchophorus ferrugineus</name>
    <name type="common">Red palm weevil</name>
    <name type="synonym">Curculio ferrugineus</name>
    <dbReference type="NCBI Taxonomy" id="354439"/>
    <lineage>
        <taxon>Eukaryota</taxon>
        <taxon>Metazoa</taxon>
        <taxon>Ecdysozoa</taxon>
        <taxon>Arthropoda</taxon>
        <taxon>Hexapoda</taxon>
        <taxon>Insecta</taxon>
        <taxon>Pterygota</taxon>
        <taxon>Neoptera</taxon>
        <taxon>Endopterygota</taxon>
        <taxon>Coleoptera</taxon>
        <taxon>Polyphaga</taxon>
        <taxon>Cucujiformia</taxon>
        <taxon>Curculionidae</taxon>
        <taxon>Dryophthorinae</taxon>
        <taxon>Rhynchophorus</taxon>
    </lineage>
</organism>
<protein>
    <submittedName>
        <fullName evidence="3">Uncharacterized protein</fullName>
    </submittedName>
</protein>
<keyword evidence="2" id="KW-0732">Signal</keyword>
<comment type="caution">
    <text evidence="3">The sequence shown here is derived from an EMBL/GenBank/DDBJ whole genome shotgun (WGS) entry which is preliminary data.</text>
</comment>
<evidence type="ECO:0000256" key="2">
    <source>
        <dbReference type="SAM" id="SignalP"/>
    </source>
</evidence>
<gene>
    <name evidence="3" type="ORF">GWI33_008083</name>
</gene>